<evidence type="ECO:0000313" key="3">
    <source>
        <dbReference type="Proteomes" id="UP000799421"/>
    </source>
</evidence>
<keyword evidence="3" id="KW-1185">Reference proteome</keyword>
<reference evidence="2" key="1">
    <citation type="journal article" date="2020" name="Stud. Mycol.">
        <title>101 Dothideomycetes genomes: a test case for predicting lifestyles and emergence of pathogens.</title>
        <authorList>
            <person name="Haridas S."/>
            <person name="Albert R."/>
            <person name="Binder M."/>
            <person name="Bloem J."/>
            <person name="Labutti K."/>
            <person name="Salamov A."/>
            <person name="Andreopoulos B."/>
            <person name="Baker S."/>
            <person name="Barry K."/>
            <person name="Bills G."/>
            <person name="Bluhm B."/>
            <person name="Cannon C."/>
            <person name="Castanera R."/>
            <person name="Culley D."/>
            <person name="Daum C."/>
            <person name="Ezra D."/>
            <person name="Gonzalez J."/>
            <person name="Henrissat B."/>
            <person name="Kuo A."/>
            <person name="Liang C."/>
            <person name="Lipzen A."/>
            <person name="Lutzoni F."/>
            <person name="Magnuson J."/>
            <person name="Mondo S."/>
            <person name="Nolan M."/>
            <person name="Ohm R."/>
            <person name="Pangilinan J."/>
            <person name="Park H.-J."/>
            <person name="Ramirez L."/>
            <person name="Alfaro M."/>
            <person name="Sun H."/>
            <person name="Tritt A."/>
            <person name="Yoshinaga Y."/>
            <person name="Zwiers L.-H."/>
            <person name="Turgeon B."/>
            <person name="Goodwin S."/>
            <person name="Spatafora J."/>
            <person name="Crous P."/>
            <person name="Grigoriev I."/>
        </authorList>
    </citation>
    <scope>NUCLEOTIDE SEQUENCE</scope>
    <source>
        <strain evidence="2">CBS 480.64</strain>
    </source>
</reference>
<dbReference type="Proteomes" id="UP000799421">
    <property type="component" value="Unassembled WGS sequence"/>
</dbReference>
<proteinExistence type="predicted"/>
<accession>A0A6A7C3A1</accession>
<name>A0A6A7C3A1_9PEZI</name>
<feature type="chain" id="PRO_5025527628" evidence="1">
    <location>
        <begin position="23"/>
        <end position="72"/>
    </location>
</feature>
<keyword evidence="1" id="KW-0732">Signal</keyword>
<evidence type="ECO:0000256" key="1">
    <source>
        <dbReference type="SAM" id="SignalP"/>
    </source>
</evidence>
<evidence type="ECO:0000313" key="2">
    <source>
        <dbReference type="EMBL" id="KAF2861991.1"/>
    </source>
</evidence>
<sequence length="72" mass="7923">MDLLAILRGLMLFLLGMQPLISIPGSQPKLLTFEISPDSNCCSHLGRRISASIPPPHSHQASHCWLNFEPST</sequence>
<protein>
    <submittedName>
        <fullName evidence="2">Uncharacterized protein</fullName>
    </submittedName>
</protein>
<dbReference type="EMBL" id="MU005969">
    <property type="protein sequence ID" value="KAF2861991.1"/>
    <property type="molecule type" value="Genomic_DNA"/>
</dbReference>
<gene>
    <name evidence="2" type="ORF">K470DRAFT_256525</name>
</gene>
<dbReference type="AlphaFoldDB" id="A0A6A7C3A1"/>
<feature type="signal peptide" evidence="1">
    <location>
        <begin position="1"/>
        <end position="22"/>
    </location>
</feature>
<organism evidence="2 3">
    <name type="scientific">Piedraia hortae CBS 480.64</name>
    <dbReference type="NCBI Taxonomy" id="1314780"/>
    <lineage>
        <taxon>Eukaryota</taxon>
        <taxon>Fungi</taxon>
        <taxon>Dikarya</taxon>
        <taxon>Ascomycota</taxon>
        <taxon>Pezizomycotina</taxon>
        <taxon>Dothideomycetes</taxon>
        <taxon>Dothideomycetidae</taxon>
        <taxon>Capnodiales</taxon>
        <taxon>Piedraiaceae</taxon>
        <taxon>Piedraia</taxon>
    </lineage>
</organism>